<dbReference type="RefSeq" id="WP_285453449.1">
    <property type="nucleotide sequence ID" value="NZ_CP127173.1"/>
</dbReference>
<reference evidence="1 2" key="1">
    <citation type="submission" date="2023-06" db="EMBL/GenBank/DDBJ databases">
        <authorList>
            <person name="Oyuntsetseg B."/>
            <person name="Kim S.B."/>
        </authorList>
    </citation>
    <scope>NUCLEOTIDE SEQUENCE [LARGE SCALE GENOMIC DNA]</scope>
    <source>
        <strain evidence="1 2">2-2</strain>
    </source>
</reference>
<gene>
    <name evidence="1" type="ORF">QP939_47305</name>
</gene>
<evidence type="ECO:0000313" key="2">
    <source>
        <dbReference type="Proteomes" id="UP001227101"/>
    </source>
</evidence>
<keyword evidence="2" id="KW-1185">Reference proteome</keyword>
<accession>A0ABY8XL38</accession>
<proteinExistence type="predicted"/>
<organism evidence="1 2">
    <name type="scientific">Amycolatopsis nalaikhensis</name>
    <dbReference type="NCBI Taxonomy" id="715472"/>
    <lineage>
        <taxon>Bacteria</taxon>
        <taxon>Bacillati</taxon>
        <taxon>Actinomycetota</taxon>
        <taxon>Actinomycetes</taxon>
        <taxon>Pseudonocardiales</taxon>
        <taxon>Pseudonocardiaceae</taxon>
        <taxon>Amycolatopsis</taxon>
    </lineage>
</organism>
<sequence length="55" mass="5725">MRRNRPARLAGLSAVVGDLPAGVPAPGHPAAEPAQHERVRATLATALLRRHGRGA</sequence>
<dbReference type="EMBL" id="CP127173">
    <property type="protein sequence ID" value="WIV56327.1"/>
    <property type="molecule type" value="Genomic_DNA"/>
</dbReference>
<evidence type="ECO:0000313" key="1">
    <source>
        <dbReference type="EMBL" id="WIV56327.1"/>
    </source>
</evidence>
<dbReference type="Proteomes" id="UP001227101">
    <property type="component" value="Chromosome"/>
</dbReference>
<name>A0ABY8XL38_9PSEU</name>
<protein>
    <submittedName>
        <fullName evidence="1">Uncharacterized protein</fullName>
    </submittedName>
</protein>